<dbReference type="InterPro" id="IPR036737">
    <property type="entry name" value="OmpA-like_sf"/>
</dbReference>
<sequence length="376" mass="43306">MNKLLLLFFAALATLTCAAQEKEKAMKQYNFWDNWFIQGQLGTSYSFCENHREASMFKILSPHAALSIGKNFTPFAGIRMQVNGWQSNTERYDNIYHVNYLAGNIDGLFNLTNIFMNYKENRFFNFIGILGLGCVHTYKDLNHNVGRANYFAPRVGFQGDFRLNKAFSLNIEINGNLLDDNFNGWRENSKYDGYINVLAGITYRFNKRGFELVEVIDPSLVKSLNDEINRQREEINRQKVLIAEYKDCCEKNKKAAEPVIKEVPVDKEIPWSAIIYFRLDKSVIDPGQEINLYNVAQYLKNNPEAHVTILSHCDAKTGNPAYNQKLSERRSAAVAKALTTKYGISPERFNIINNGDRVQPYPNKNAWNRIVIFRTK</sequence>
<proteinExistence type="predicted"/>
<reference evidence="4 5" key="1">
    <citation type="submission" date="2023-04" db="EMBL/GenBank/DDBJ databases">
        <title>Draft genome sequence of acteroides sedimenti strain YN3PY1.</title>
        <authorList>
            <person name="Yoshida N."/>
        </authorList>
    </citation>
    <scope>NUCLEOTIDE SEQUENCE [LARGE SCALE GENOMIC DNA]</scope>
    <source>
        <strain evidence="4 5">YN3PY1</strain>
    </source>
</reference>
<accession>A0ABM8IEV1</accession>
<dbReference type="SUPFAM" id="SSF103088">
    <property type="entry name" value="OmpA-like"/>
    <property type="match status" value="1"/>
</dbReference>
<gene>
    <name evidence="4" type="ORF">BSYN_05820</name>
</gene>
<evidence type="ECO:0000313" key="5">
    <source>
        <dbReference type="Proteomes" id="UP001496674"/>
    </source>
</evidence>
<dbReference type="Proteomes" id="UP001496674">
    <property type="component" value="Chromosome"/>
</dbReference>
<evidence type="ECO:0000313" key="4">
    <source>
        <dbReference type="EMBL" id="BEG98317.1"/>
    </source>
</evidence>
<evidence type="ECO:0000256" key="2">
    <source>
        <dbReference type="SAM" id="SignalP"/>
    </source>
</evidence>
<dbReference type="EMBL" id="AP028055">
    <property type="protein sequence ID" value="BEG98317.1"/>
    <property type="molecule type" value="Genomic_DNA"/>
</dbReference>
<keyword evidence="5" id="KW-1185">Reference proteome</keyword>
<dbReference type="PROSITE" id="PS51123">
    <property type="entry name" value="OMPA_2"/>
    <property type="match status" value="1"/>
</dbReference>
<dbReference type="CDD" id="cd07185">
    <property type="entry name" value="OmpA_C-like"/>
    <property type="match status" value="1"/>
</dbReference>
<dbReference type="InterPro" id="IPR050330">
    <property type="entry name" value="Bact_OuterMem_StrucFunc"/>
</dbReference>
<dbReference type="Gene3D" id="3.30.1330.60">
    <property type="entry name" value="OmpA-like domain"/>
    <property type="match status" value="1"/>
</dbReference>
<feature type="domain" description="OmpA-like" evidence="3">
    <location>
        <begin position="265"/>
        <end position="376"/>
    </location>
</feature>
<dbReference type="InterPro" id="IPR006665">
    <property type="entry name" value="OmpA-like"/>
</dbReference>
<evidence type="ECO:0000259" key="3">
    <source>
        <dbReference type="PROSITE" id="PS51123"/>
    </source>
</evidence>
<keyword evidence="2" id="KW-0732">Signal</keyword>
<dbReference type="RefSeq" id="WP_353333141.1">
    <property type="nucleotide sequence ID" value="NZ_AP028055.1"/>
</dbReference>
<protein>
    <submittedName>
        <fullName evidence="4">Membrane protein</fullName>
    </submittedName>
</protein>
<dbReference type="Pfam" id="PF00691">
    <property type="entry name" value="OmpA"/>
    <property type="match status" value="1"/>
</dbReference>
<dbReference type="PANTHER" id="PTHR30329">
    <property type="entry name" value="STATOR ELEMENT OF FLAGELLAR MOTOR COMPLEX"/>
    <property type="match status" value="1"/>
</dbReference>
<feature type="signal peptide" evidence="2">
    <location>
        <begin position="1"/>
        <end position="19"/>
    </location>
</feature>
<dbReference type="PANTHER" id="PTHR30329:SF21">
    <property type="entry name" value="LIPOPROTEIN YIAD-RELATED"/>
    <property type="match status" value="1"/>
</dbReference>
<feature type="chain" id="PRO_5047161219" evidence="2">
    <location>
        <begin position="20"/>
        <end position="376"/>
    </location>
</feature>
<name>A0ABM8IEV1_9BACE</name>
<organism evidence="4 5">
    <name type="scientific">Bacteroides sedimenti</name>
    <dbReference type="NCBI Taxonomy" id="2136147"/>
    <lineage>
        <taxon>Bacteria</taxon>
        <taxon>Pseudomonadati</taxon>
        <taxon>Bacteroidota</taxon>
        <taxon>Bacteroidia</taxon>
        <taxon>Bacteroidales</taxon>
        <taxon>Bacteroidaceae</taxon>
        <taxon>Bacteroides</taxon>
    </lineage>
</organism>
<keyword evidence="1" id="KW-0472">Membrane</keyword>
<evidence type="ECO:0000256" key="1">
    <source>
        <dbReference type="PROSITE-ProRule" id="PRU00473"/>
    </source>
</evidence>